<dbReference type="UniPathway" id="UPA00619">
    <property type="reaction ID" value="UER00676"/>
</dbReference>
<protein>
    <recommendedName>
        <fullName evidence="7">Hydroxyacylglutathione hydrolase</fullName>
        <ecNumber evidence="7">3.1.2.6</ecNumber>
    </recommendedName>
    <alternativeName>
        <fullName evidence="7">Glyoxalase II</fullName>
        <shortName evidence="7">Glx II</shortName>
    </alternativeName>
</protein>
<dbReference type="HAMAP" id="MF_01374">
    <property type="entry name" value="Glyoxalase_2"/>
    <property type="match status" value="1"/>
</dbReference>
<dbReference type="EMBL" id="FOLX01000001">
    <property type="protein sequence ID" value="SFC39920.1"/>
    <property type="molecule type" value="Genomic_DNA"/>
</dbReference>
<dbReference type="PIRSF" id="PIRSF005457">
    <property type="entry name" value="Glx"/>
    <property type="match status" value="1"/>
</dbReference>
<dbReference type="InterPro" id="IPR032282">
    <property type="entry name" value="HAGH_C"/>
</dbReference>
<dbReference type="PANTHER" id="PTHR43705:SF1">
    <property type="entry name" value="HYDROXYACYLGLUTATHIONE HYDROLASE GLOB"/>
    <property type="match status" value="1"/>
</dbReference>
<evidence type="ECO:0000259" key="8">
    <source>
        <dbReference type="SMART" id="SM00849"/>
    </source>
</evidence>
<organism evidence="9 10">
    <name type="scientific">Pseudooceanicola nitratireducens</name>
    <dbReference type="NCBI Taxonomy" id="517719"/>
    <lineage>
        <taxon>Bacteria</taxon>
        <taxon>Pseudomonadati</taxon>
        <taxon>Pseudomonadota</taxon>
        <taxon>Alphaproteobacteria</taxon>
        <taxon>Rhodobacterales</taxon>
        <taxon>Paracoccaceae</taxon>
        <taxon>Pseudooceanicola</taxon>
    </lineage>
</organism>
<dbReference type="Pfam" id="PF16123">
    <property type="entry name" value="HAGH_C"/>
    <property type="match status" value="1"/>
</dbReference>
<dbReference type="GO" id="GO:0004416">
    <property type="term" value="F:hydroxyacylglutathione hydrolase activity"/>
    <property type="evidence" value="ECO:0007669"/>
    <property type="project" value="UniProtKB-UniRule"/>
</dbReference>
<proteinExistence type="inferred from homology"/>
<evidence type="ECO:0000256" key="1">
    <source>
        <dbReference type="ARBA" id="ARBA00001623"/>
    </source>
</evidence>
<dbReference type="PANTHER" id="PTHR43705">
    <property type="entry name" value="HYDROXYACYLGLUTATHIONE HYDROLASE"/>
    <property type="match status" value="1"/>
</dbReference>
<evidence type="ECO:0000256" key="7">
    <source>
        <dbReference type="HAMAP-Rule" id="MF_01374"/>
    </source>
</evidence>
<comment type="function">
    <text evidence="7">Thiolesterase that catalyzes the hydrolysis of S-D-lactoyl-glutathione to form glutathione and D-lactic acid.</text>
</comment>
<dbReference type="SMART" id="SM00849">
    <property type="entry name" value="Lactamase_B"/>
    <property type="match status" value="1"/>
</dbReference>
<evidence type="ECO:0000256" key="3">
    <source>
        <dbReference type="ARBA" id="ARBA00006759"/>
    </source>
</evidence>
<feature type="binding site" evidence="7">
    <location>
        <position position="54"/>
    </location>
    <ligand>
        <name>Zn(2+)</name>
        <dbReference type="ChEBI" id="CHEBI:29105"/>
        <label>1</label>
    </ligand>
</feature>
<sequence length="254" mass="27321">MPLEIVTVPCRSDNYAYLVKGDDGVCIIDAPEAAPLIAAAKARGWTPGALMITHHHGDHTEGTAELRAAFPGLKVMGPKTEEAKMPPLDMALTEGMNGGNGDAYTVPLDVPGHTLGHIAFHFPNAGVIFTADSLMAWGCGRVFEGTMEMMHATMQKLAALPPETLIYSGHEYTLGNMKFALSIEPDNPDLLARAEKVKAQRDRGEPTVPVTLAEELATNPFLRCHVPAVARAVGLPDATPEQVFAEVRKRKDSF</sequence>
<dbReference type="InterPro" id="IPR017782">
    <property type="entry name" value="Hydroxyacylglutathione_Hdrlase"/>
</dbReference>
<name>A0A1I1J397_9RHOB</name>
<dbReference type="SUPFAM" id="SSF56281">
    <property type="entry name" value="Metallo-hydrolase/oxidoreductase"/>
    <property type="match status" value="1"/>
</dbReference>
<comment type="subunit">
    <text evidence="7">Monomer.</text>
</comment>
<dbReference type="Gene3D" id="3.60.15.10">
    <property type="entry name" value="Ribonuclease Z/Hydroxyacylglutathione hydrolase-like"/>
    <property type="match status" value="1"/>
</dbReference>
<reference evidence="9 10" key="1">
    <citation type="submission" date="2016-10" db="EMBL/GenBank/DDBJ databases">
        <authorList>
            <person name="de Groot N.N."/>
        </authorList>
    </citation>
    <scope>NUCLEOTIDE SEQUENCE [LARGE SCALE GENOMIC DNA]</scope>
    <source>
        <strain evidence="9 10">DSM 29619</strain>
    </source>
</reference>
<comment type="catalytic activity">
    <reaction evidence="1 7">
        <text>an S-(2-hydroxyacyl)glutathione + H2O = a 2-hydroxy carboxylate + glutathione + H(+)</text>
        <dbReference type="Rhea" id="RHEA:21864"/>
        <dbReference type="ChEBI" id="CHEBI:15377"/>
        <dbReference type="ChEBI" id="CHEBI:15378"/>
        <dbReference type="ChEBI" id="CHEBI:57925"/>
        <dbReference type="ChEBI" id="CHEBI:58896"/>
        <dbReference type="ChEBI" id="CHEBI:71261"/>
        <dbReference type="EC" id="3.1.2.6"/>
    </reaction>
</comment>
<comment type="cofactor">
    <cofactor evidence="7">
        <name>Zn(2+)</name>
        <dbReference type="ChEBI" id="CHEBI:29105"/>
    </cofactor>
    <text evidence="7">Binds 2 Zn(2+) ions per subunit.</text>
</comment>
<feature type="binding site" evidence="7">
    <location>
        <position position="170"/>
    </location>
    <ligand>
        <name>Zn(2+)</name>
        <dbReference type="ChEBI" id="CHEBI:29105"/>
        <label>2</label>
    </ligand>
</feature>
<feature type="domain" description="Metallo-beta-lactamase" evidence="8">
    <location>
        <begin position="13"/>
        <end position="170"/>
    </location>
</feature>
<gene>
    <name evidence="7" type="primary">gloB</name>
    <name evidence="9" type="ORF">SAMN05421762_0795</name>
</gene>
<dbReference type="Proteomes" id="UP000231644">
    <property type="component" value="Unassembled WGS sequence"/>
</dbReference>
<dbReference type="STRING" id="517719.SAMN05421762_0795"/>
<keyword evidence="10" id="KW-1185">Reference proteome</keyword>
<evidence type="ECO:0000313" key="10">
    <source>
        <dbReference type="Proteomes" id="UP000231644"/>
    </source>
</evidence>
<accession>A0A1I1J397</accession>
<feature type="binding site" evidence="7">
    <location>
        <position position="113"/>
    </location>
    <ligand>
        <name>Zn(2+)</name>
        <dbReference type="ChEBI" id="CHEBI:29105"/>
        <label>1</label>
    </ligand>
</feature>
<evidence type="ECO:0000313" key="9">
    <source>
        <dbReference type="EMBL" id="SFC39920.1"/>
    </source>
</evidence>
<evidence type="ECO:0000256" key="2">
    <source>
        <dbReference type="ARBA" id="ARBA00004963"/>
    </source>
</evidence>
<dbReference type="RefSeq" id="WP_093450653.1">
    <property type="nucleotide sequence ID" value="NZ_FNZG01000002.1"/>
</dbReference>
<dbReference type="AlphaFoldDB" id="A0A1I1J397"/>
<dbReference type="InterPro" id="IPR035680">
    <property type="entry name" value="Clx_II_MBL"/>
</dbReference>
<comment type="similarity">
    <text evidence="3 7">Belongs to the metallo-beta-lactamase superfamily. Glyoxalase II family.</text>
</comment>
<dbReference type="OrthoDB" id="9802248at2"/>
<feature type="binding site" evidence="7">
    <location>
        <position position="56"/>
    </location>
    <ligand>
        <name>Zn(2+)</name>
        <dbReference type="ChEBI" id="CHEBI:29105"/>
        <label>1</label>
    </ligand>
</feature>
<dbReference type="GO" id="GO:0019243">
    <property type="term" value="P:methylglyoxal catabolic process to D-lactate via S-lactoyl-glutathione"/>
    <property type="evidence" value="ECO:0007669"/>
    <property type="project" value="UniProtKB-UniRule"/>
</dbReference>
<dbReference type="Pfam" id="PF00753">
    <property type="entry name" value="Lactamase_B"/>
    <property type="match status" value="1"/>
</dbReference>
<dbReference type="NCBIfam" id="TIGR03413">
    <property type="entry name" value="GSH_gloB"/>
    <property type="match status" value="1"/>
</dbReference>
<keyword evidence="5 7" id="KW-0378">Hydrolase</keyword>
<evidence type="ECO:0000256" key="5">
    <source>
        <dbReference type="ARBA" id="ARBA00022801"/>
    </source>
</evidence>
<dbReference type="GO" id="GO:0046872">
    <property type="term" value="F:metal ion binding"/>
    <property type="evidence" value="ECO:0007669"/>
    <property type="project" value="UniProtKB-KW"/>
</dbReference>
<feature type="binding site" evidence="7">
    <location>
        <position position="132"/>
    </location>
    <ligand>
        <name>Zn(2+)</name>
        <dbReference type="ChEBI" id="CHEBI:29105"/>
        <label>1</label>
    </ligand>
</feature>
<evidence type="ECO:0000256" key="6">
    <source>
        <dbReference type="ARBA" id="ARBA00022833"/>
    </source>
</evidence>
<evidence type="ECO:0000256" key="4">
    <source>
        <dbReference type="ARBA" id="ARBA00022723"/>
    </source>
</evidence>
<feature type="binding site" evidence="7">
    <location>
        <position position="58"/>
    </location>
    <ligand>
        <name>Zn(2+)</name>
        <dbReference type="ChEBI" id="CHEBI:29105"/>
        <label>2</label>
    </ligand>
</feature>
<feature type="binding site" evidence="7">
    <location>
        <position position="132"/>
    </location>
    <ligand>
        <name>Zn(2+)</name>
        <dbReference type="ChEBI" id="CHEBI:29105"/>
        <label>2</label>
    </ligand>
</feature>
<feature type="binding site" evidence="7">
    <location>
        <position position="59"/>
    </location>
    <ligand>
        <name>Zn(2+)</name>
        <dbReference type="ChEBI" id="CHEBI:29105"/>
        <label>2</label>
    </ligand>
</feature>
<dbReference type="EC" id="3.1.2.6" evidence="7"/>
<keyword evidence="6 7" id="KW-0862">Zinc</keyword>
<dbReference type="InterPro" id="IPR036866">
    <property type="entry name" value="RibonucZ/Hydroxyglut_hydro"/>
</dbReference>
<dbReference type="InterPro" id="IPR001279">
    <property type="entry name" value="Metallo-B-lactamas"/>
</dbReference>
<keyword evidence="4 7" id="KW-0479">Metal-binding</keyword>
<dbReference type="InterPro" id="IPR050110">
    <property type="entry name" value="Glyoxalase_II_hydrolase"/>
</dbReference>
<dbReference type="CDD" id="cd07723">
    <property type="entry name" value="hydroxyacylglutathione_hydrolase_MBL-fold"/>
    <property type="match status" value="1"/>
</dbReference>
<comment type="pathway">
    <text evidence="2 7">Secondary metabolite metabolism; methylglyoxal degradation; (R)-lactate from methylglyoxal: step 2/2.</text>
</comment>